<evidence type="ECO:0000313" key="1">
    <source>
        <dbReference type="EMBL" id="KAK9730578.1"/>
    </source>
</evidence>
<accession>A0AAW1L9B6</accession>
<keyword evidence="2" id="KW-1185">Reference proteome</keyword>
<sequence length="99" mass="11300">MHVRLAPDSNMLRRAHEFITCSGGSRYAIWRRNFQLTSTCRELGKSRFHAAAGGKFFNFRRGGVNLRNVCLDYTLGSSWERVDFTPPPVGSFLIFDVEV</sequence>
<gene>
    <name evidence="1" type="ORF">QE152_g14405</name>
</gene>
<proteinExistence type="predicted"/>
<dbReference type="Proteomes" id="UP001458880">
    <property type="component" value="Unassembled WGS sequence"/>
</dbReference>
<comment type="caution">
    <text evidence="1">The sequence shown here is derived from an EMBL/GenBank/DDBJ whole genome shotgun (WGS) entry which is preliminary data.</text>
</comment>
<reference evidence="1 2" key="1">
    <citation type="journal article" date="2024" name="BMC Genomics">
        <title>De novo assembly and annotation of Popillia japonica's genome with initial clues to its potential as an invasive pest.</title>
        <authorList>
            <person name="Cucini C."/>
            <person name="Boschi S."/>
            <person name="Funari R."/>
            <person name="Cardaioli E."/>
            <person name="Iannotti N."/>
            <person name="Marturano G."/>
            <person name="Paoli F."/>
            <person name="Bruttini M."/>
            <person name="Carapelli A."/>
            <person name="Frati F."/>
            <person name="Nardi F."/>
        </authorList>
    </citation>
    <scope>NUCLEOTIDE SEQUENCE [LARGE SCALE GENOMIC DNA]</scope>
    <source>
        <strain evidence="1">DMR45628</strain>
    </source>
</reference>
<protein>
    <submittedName>
        <fullName evidence="1">Uncharacterized protein</fullName>
    </submittedName>
</protein>
<evidence type="ECO:0000313" key="2">
    <source>
        <dbReference type="Proteomes" id="UP001458880"/>
    </source>
</evidence>
<dbReference type="AlphaFoldDB" id="A0AAW1L9B6"/>
<organism evidence="1 2">
    <name type="scientific">Popillia japonica</name>
    <name type="common">Japanese beetle</name>
    <dbReference type="NCBI Taxonomy" id="7064"/>
    <lineage>
        <taxon>Eukaryota</taxon>
        <taxon>Metazoa</taxon>
        <taxon>Ecdysozoa</taxon>
        <taxon>Arthropoda</taxon>
        <taxon>Hexapoda</taxon>
        <taxon>Insecta</taxon>
        <taxon>Pterygota</taxon>
        <taxon>Neoptera</taxon>
        <taxon>Endopterygota</taxon>
        <taxon>Coleoptera</taxon>
        <taxon>Polyphaga</taxon>
        <taxon>Scarabaeiformia</taxon>
        <taxon>Scarabaeidae</taxon>
        <taxon>Rutelinae</taxon>
        <taxon>Popillia</taxon>
    </lineage>
</organism>
<name>A0AAW1L9B6_POPJA</name>
<dbReference type="EMBL" id="JASPKY010000145">
    <property type="protein sequence ID" value="KAK9730578.1"/>
    <property type="molecule type" value="Genomic_DNA"/>
</dbReference>